<dbReference type="PANTHER" id="PTHR31325">
    <property type="entry name" value="OS01G0798800 PROTEIN-RELATED"/>
    <property type="match status" value="1"/>
</dbReference>
<dbReference type="InterPro" id="IPR025315">
    <property type="entry name" value="DUF4220"/>
</dbReference>
<dbReference type="OMA" id="CIPVAGW"/>
<feature type="transmembrane region" description="Helical" evidence="1">
    <location>
        <begin position="128"/>
        <end position="147"/>
    </location>
</feature>
<feature type="transmembrane region" description="Helical" evidence="1">
    <location>
        <begin position="316"/>
        <end position="336"/>
    </location>
</feature>
<proteinExistence type="predicted"/>
<feature type="transmembrane region" description="Helical" evidence="1">
    <location>
        <begin position="12"/>
        <end position="28"/>
    </location>
</feature>
<dbReference type="EMBL" id="CM000762">
    <property type="protein sequence ID" value="KXG32437.2"/>
    <property type="molecule type" value="Genomic_DNA"/>
</dbReference>
<keyword evidence="1" id="KW-0472">Membrane</keyword>
<evidence type="ECO:0000313" key="4">
    <source>
        <dbReference type="Proteomes" id="UP000000768"/>
    </source>
</evidence>
<evidence type="ECO:0000313" key="3">
    <source>
        <dbReference type="EMBL" id="KXG32437.2"/>
    </source>
</evidence>
<dbReference type="eggNOG" id="ENOG502QSWW">
    <property type="taxonomic scope" value="Eukaryota"/>
</dbReference>
<dbReference type="InParanoid" id="A0A1B6Q3C3"/>
<accession>A0A1B6Q3C3</accession>
<dbReference type="Pfam" id="PF13968">
    <property type="entry name" value="DUF4220"/>
    <property type="match status" value="1"/>
</dbReference>
<keyword evidence="1" id="KW-0812">Transmembrane</keyword>
<reference evidence="4" key="2">
    <citation type="journal article" date="2018" name="Plant J.">
        <title>The Sorghum bicolor reference genome: improved assembly, gene annotations, a transcriptome atlas, and signatures of genome organization.</title>
        <authorList>
            <person name="McCormick R.F."/>
            <person name="Truong S.K."/>
            <person name="Sreedasyam A."/>
            <person name="Jenkins J."/>
            <person name="Shu S."/>
            <person name="Sims D."/>
            <person name="Kennedy M."/>
            <person name="Amirebrahimi M."/>
            <person name="Weers B.D."/>
            <person name="McKinley B."/>
            <person name="Mattison A."/>
            <person name="Morishige D.T."/>
            <person name="Grimwood J."/>
            <person name="Schmutz J."/>
            <person name="Mullet J.E."/>
        </authorList>
    </citation>
    <scope>NUCLEOTIDE SEQUENCE [LARGE SCALE GENOMIC DNA]</scope>
    <source>
        <strain evidence="4">cv. BTx623</strain>
    </source>
</reference>
<organism evidence="3 4">
    <name type="scientific">Sorghum bicolor</name>
    <name type="common">Sorghum</name>
    <name type="synonym">Sorghum vulgare</name>
    <dbReference type="NCBI Taxonomy" id="4558"/>
    <lineage>
        <taxon>Eukaryota</taxon>
        <taxon>Viridiplantae</taxon>
        <taxon>Streptophyta</taxon>
        <taxon>Embryophyta</taxon>
        <taxon>Tracheophyta</taxon>
        <taxon>Spermatophyta</taxon>
        <taxon>Magnoliopsida</taxon>
        <taxon>Liliopsida</taxon>
        <taxon>Poales</taxon>
        <taxon>Poaceae</taxon>
        <taxon>PACMAD clade</taxon>
        <taxon>Panicoideae</taxon>
        <taxon>Andropogonodae</taxon>
        <taxon>Andropogoneae</taxon>
        <taxon>Sorghinae</taxon>
        <taxon>Sorghum</taxon>
    </lineage>
</organism>
<dbReference type="Pfam" id="PF04578">
    <property type="entry name" value="DUF594"/>
    <property type="match status" value="1"/>
</dbReference>
<evidence type="ECO:0000259" key="2">
    <source>
        <dbReference type="Pfam" id="PF13968"/>
    </source>
</evidence>
<sequence>MLPKKEQFNGGIVAAAVLAILLVALSTYGRRCRQPAAVRFFVWSASIVFLPLTSSIISSLLDRSKEPECDGTMPPPGKQNPDVQNMWTLLLWIVLILTIKCNADVAAASPDGGDVHINGQRIRAPVELVAQYAWAGFLIRLCVPLAGRWLGRFNIAIFMAFSVLGLAKVVLNLAAFWRASNSFALGKNTRLIAGYNATWRSSDDGKDVPRYIVTGEKKKHVEESARGYRVKLDVLDNDLSSLVKLDRVWSLAEHDGGILAEPQHKLRDLCLSYSLFKILRRRLLGYPLADAGSRESLDFVLRGMDRVGAGVNSDRVFRVLVDELSFAMISTTYSPIPLCALGGLWATLNYLCSILIIVGAIAVGFIYEVNDVVRTTPYNYKIITYSLLVAVVLIETWEIVAGVCSNWTKVALLGHYIRHESAWRRSSFVHAVLVAVLRLRPPMQWLWRHKMGQNSVLELESRQFLRRITGGLLPEKLYLYGGAGLMRPVEVTTGVKDAVLRSLLSSYGRMSKGGAAVRRVGGRINWAVYGTRRSWAWGDEDEGGSSNAELILTWHIGTALFEMMNSTTSTSAPEMEAARHLSCYCAYLVAAAPELLPDSDAWTIKRYKDVSDDVRAAALAAGGGRESPAARYERLVAALGVESRDRVLRRGAELGRHLVNEYARDEASAWRILLDFWSDMLLYLAPSEKVKGHVEAMARGGEFITLVWALLLHAGVITRPGTPAGDIP</sequence>
<feature type="domain" description="DUF4220" evidence="2">
    <location>
        <begin position="43"/>
        <end position="458"/>
    </location>
</feature>
<evidence type="ECO:0000256" key="1">
    <source>
        <dbReference type="SAM" id="Phobius"/>
    </source>
</evidence>
<dbReference type="InterPro" id="IPR007658">
    <property type="entry name" value="DUF594"/>
</dbReference>
<keyword evidence="1" id="KW-1133">Transmembrane helix</keyword>
<gene>
    <name evidence="3" type="ORF">SORBI_3003G154600</name>
</gene>
<dbReference type="Proteomes" id="UP000000768">
    <property type="component" value="Chromosome 3"/>
</dbReference>
<dbReference type="Gramene" id="KXG32437">
    <property type="protein sequence ID" value="KXG32437"/>
    <property type="gene ID" value="SORBI_3003G154600"/>
</dbReference>
<feature type="transmembrane region" description="Helical" evidence="1">
    <location>
        <begin position="382"/>
        <end position="403"/>
    </location>
</feature>
<protein>
    <recommendedName>
        <fullName evidence="2">DUF4220 domain-containing protein</fullName>
    </recommendedName>
</protein>
<dbReference type="FunCoup" id="A0A1B6Q3C3">
    <property type="interactions" value="791"/>
</dbReference>
<reference evidence="3 4" key="1">
    <citation type="journal article" date="2009" name="Nature">
        <title>The Sorghum bicolor genome and the diversification of grasses.</title>
        <authorList>
            <person name="Paterson A.H."/>
            <person name="Bowers J.E."/>
            <person name="Bruggmann R."/>
            <person name="Dubchak I."/>
            <person name="Grimwood J."/>
            <person name="Gundlach H."/>
            <person name="Haberer G."/>
            <person name="Hellsten U."/>
            <person name="Mitros T."/>
            <person name="Poliakov A."/>
            <person name="Schmutz J."/>
            <person name="Spannagl M."/>
            <person name="Tang H."/>
            <person name="Wang X."/>
            <person name="Wicker T."/>
            <person name="Bharti A.K."/>
            <person name="Chapman J."/>
            <person name="Feltus F.A."/>
            <person name="Gowik U."/>
            <person name="Grigoriev I.V."/>
            <person name="Lyons E."/>
            <person name="Maher C.A."/>
            <person name="Martis M."/>
            <person name="Narechania A."/>
            <person name="Otillar R.P."/>
            <person name="Penning B.W."/>
            <person name="Salamov A.A."/>
            <person name="Wang Y."/>
            <person name="Zhang L."/>
            <person name="Carpita N.C."/>
            <person name="Freeling M."/>
            <person name="Gingle A.R."/>
            <person name="Hash C.T."/>
            <person name="Keller B."/>
            <person name="Klein P."/>
            <person name="Kresovich S."/>
            <person name="McCann M.C."/>
            <person name="Ming R."/>
            <person name="Peterson D.G."/>
            <person name="Mehboob-ur-Rahman"/>
            <person name="Ware D."/>
            <person name="Westhoff P."/>
            <person name="Mayer K.F."/>
            <person name="Messing J."/>
            <person name="Rokhsar D.S."/>
        </authorList>
    </citation>
    <scope>NUCLEOTIDE SEQUENCE [LARGE SCALE GENOMIC DNA]</scope>
    <source>
        <strain evidence="4">cv. BTx623</strain>
    </source>
</reference>
<feature type="transmembrane region" description="Helical" evidence="1">
    <location>
        <begin position="40"/>
        <end position="61"/>
    </location>
</feature>
<name>A0A1B6Q3C3_SORBI</name>
<feature type="transmembrane region" description="Helical" evidence="1">
    <location>
        <begin position="153"/>
        <end position="177"/>
    </location>
</feature>
<dbReference type="AlphaFoldDB" id="A0A1B6Q3C3"/>
<feature type="transmembrane region" description="Helical" evidence="1">
    <location>
        <begin position="86"/>
        <end position="107"/>
    </location>
</feature>
<keyword evidence="4" id="KW-1185">Reference proteome</keyword>
<feature type="transmembrane region" description="Helical" evidence="1">
    <location>
        <begin position="348"/>
        <end position="370"/>
    </location>
</feature>